<protein>
    <submittedName>
        <fullName evidence="11">Cation diffusion facilitator family transporter</fullName>
    </submittedName>
</protein>
<dbReference type="PANTHER" id="PTHR11562">
    <property type="entry name" value="CATION EFFLUX PROTEIN/ ZINC TRANSPORTER"/>
    <property type="match status" value="1"/>
</dbReference>
<keyword evidence="5 8" id="KW-1133">Transmembrane helix</keyword>
<organism evidence="11 12">
    <name type="scientific">Candidatus Limosilactobacillus merdipullorum</name>
    <dbReference type="NCBI Taxonomy" id="2838653"/>
    <lineage>
        <taxon>Bacteria</taxon>
        <taxon>Bacillati</taxon>
        <taxon>Bacillota</taxon>
        <taxon>Bacilli</taxon>
        <taxon>Lactobacillales</taxon>
        <taxon>Lactobacillaceae</taxon>
        <taxon>Limosilactobacillus</taxon>
    </lineage>
</organism>
<dbReference type="Gene3D" id="3.30.70.1350">
    <property type="entry name" value="Cation efflux protein, cytoplasmic domain"/>
    <property type="match status" value="1"/>
</dbReference>
<evidence type="ECO:0000256" key="4">
    <source>
        <dbReference type="ARBA" id="ARBA00022692"/>
    </source>
</evidence>
<evidence type="ECO:0000256" key="1">
    <source>
        <dbReference type="ARBA" id="ARBA00004141"/>
    </source>
</evidence>
<dbReference type="InterPro" id="IPR027469">
    <property type="entry name" value="Cation_efflux_TMD_sf"/>
</dbReference>
<dbReference type="SUPFAM" id="SSF160240">
    <property type="entry name" value="Cation efflux protein cytoplasmic domain-like"/>
    <property type="match status" value="1"/>
</dbReference>
<dbReference type="InterPro" id="IPR036837">
    <property type="entry name" value="Cation_efflux_CTD_sf"/>
</dbReference>
<reference evidence="11" key="2">
    <citation type="submission" date="2021-04" db="EMBL/GenBank/DDBJ databases">
        <authorList>
            <person name="Gilroy R."/>
        </authorList>
    </citation>
    <scope>NUCLEOTIDE SEQUENCE</scope>
    <source>
        <strain evidence="11">ChiHejej3B27-2180</strain>
    </source>
</reference>
<dbReference type="SUPFAM" id="SSF161111">
    <property type="entry name" value="Cation efflux protein transmembrane domain-like"/>
    <property type="match status" value="1"/>
</dbReference>
<feature type="domain" description="Cation efflux protein cytoplasmic" evidence="10">
    <location>
        <begin position="206"/>
        <end position="280"/>
    </location>
</feature>
<dbReference type="PANTHER" id="PTHR11562:SF17">
    <property type="entry name" value="RE54080P-RELATED"/>
    <property type="match status" value="1"/>
</dbReference>
<dbReference type="InterPro" id="IPR002524">
    <property type="entry name" value="Cation_efflux"/>
</dbReference>
<feature type="transmembrane region" description="Helical" evidence="8">
    <location>
        <begin position="81"/>
        <end position="100"/>
    </location>
</feature>
<comment type="caution">
    <text evidence="11">The sequence shown here is derived from an EMBL/GenBank/DDBJ whole genome shotgun (WGS) entry which is preliminary data.</text>
</comment>
<feature type="domain" description="Cation efflux protein transmembrane" evidence="9">
    <location>
        <begin position="13"/>
        <end position="202"/>
    </location>
</feature>
<comment type="similarity">
    <text evidence="2">Belongs to the cation diffusion facilitator (CDF) transporter (TC 2.A.4) family. SLC30A subfamily.</text>
</comment>
<accession>A0A9D1QP18</accession>
<evidence type="ECO:0000256" key="5">
    <source>
        <dbReference type="ARBA" id="ARBA00022989"/>
    </source>
</evidence>
<dbReference type="Pfam" id="PF16916">
    <property type="entry name" value="ZT_dimer"/>
    <property type="match status" value="1"/>
</dbReference>
<keyword evidence="6" id="KW-0406">Ion transport</keyword>
<evidence type="ECO:0000313" key="12">
    <source>
        <dbReference type="Proteomes" id="UP000886878"/>
    </source>
</evidence>
<keyword evidence="4 8" id="KW-0812">Transmembrane</keyword>
<dbReference type="Gene3D" id="1.20.1510.10">
    <property type="entry name" value="Cation efflux protein transmembrane domain"/>
    <property type="match status" value="1"/>
</dbReference>
<evidence type="ECO:0000256" key="6">
    <source>
        <dbReference type="ARBA" id="ARBA00023065"/>
    </source>
</evidence>
<evidence type="ECO:0000256" key="7">
    <source>
        <dbReference type="ARBA" id="ARBA00023136"/>
    </source>
</evidence>
<keyword evidence="7 8" id="KW-0472">Membrane</keyword>
<sequence>MHESNVTGKRFLAVTLLNAGITIVELIGGVASGSLALLSDAFHNLGDSVSIVLSYIAQVISKKPETHRQTFGYRRAEILSALVNAAFLLVIAVFLTIEAVRRLGHPQHVNGQLMTIVAVIGLAANFLSAYLLHSGSHESLNIKATYLHVLSDALASVAVIIAGVILIFFPLTWLDPVLTVAVAIYIAYEAWPIITQTMNILMESAPDLDYDSIKHDLLQIDGIKSIHHVHAWSVDEHRIMFSMHIICPDAKLSEIDKLYDKIDQMMLEKYHICHVTIQAECHRDDGEKMFDTHEDEQNGM</sequence>
<evidence type="ECO:0000259" key="9">
    <source>
        <dbReference type="Pfam" id="PF01545"/>
    </source>
</evidence>
<feature type="transmembrane region" description="Helical" evidence="8">
    <location>
        <begin position="177"/>
        <end position="194"/>
    </location>
</feature>
<dbReference type="GO" id="GO:0005886">
    <property type="term" value="C:plasma membrane"/>
    <property type="evidence" value="ECO:0007669"/>
    <property type="project" value="TreeGrafter"/>
</dbReference>
<dbReference type="InterPro" id="IPR058533">
    <property type="entry name" value="Cation_efflux_TM"/>
</dbReference>
<evidence type="ECO:0000259" key="10">
    <source>
        <dbReference type="Pfam" id="PF16916"/>
    </source>
</evidence>
<gene>
    <name evidence="11" type="ORF">H9876_02025</name>
</gene>
<dbReference type="Pfam" id="PF01545">
    <property type="entry name" value="Cation_efflux"/>
    <property type="match status" value="1"/>
</dbReference>
<dbReference type="InterPro" id="IPR027470">
    <property type="entry name" value="Cation_efflux_CTD"/>
</dbReference>
<proteinExistence type="inferred from homology"/>
<reference evidence="11" key="1">
    <citation type="journal article" date="2021" name="PeerJ">
        <title>Extensive microbial diversity within the chicken gut microbiome revealed by metagenomics and culture.</title>
        <authorList>
            <person name="Gilroy R."/>
            <person name="Ravi A."/>
            <person name="Getino M."/>
            <person name="Pursley I."/>
            <person name="Horton D.L."/>
            <person name="Alikhan N.F."/>
            <person name="Baker D."/>
            <person name="Gharbi K."/>
            <person name="Hall N."/>
            <person name="Watson M."/>
            <person name="Adriaenssens E.M."/>
            <person name="Foster-Nyarko E."/>
            <person name="Jarju S."/>
            <person name="Secka A."/>
            <person name="Antonio M."/>
            <person name="Oren A."/>
            <person name="Chaudhuri R.R."/>
            <person name="La Ragione R."/>
            <person name="Hildebrand F."/>
            <person name="Pallen M.J."/>
        </authorList>
    </citation>
    <scope>NUCLEOTIDE SEQUENCE</scope>
    <source>
        <strain evidence="11">ChiHejej3B27-2180</strain>
    </source>
</reference>
<dbReference type="EMBL" id="DXGK01000038">
    <property type="protein sequence ID" value="HIW70149.1"/>
    <property type="molecule type" value="Genomic_DNA"/>
</dbReference>
<keyword evidence="3" id="KW-0813">Transport</keyword>
<dbReference type="NCBIfam" id="TIGR01297">
    <property type="entry name" value="CDF"/>
    <property type="match status" value="1"/>
</dbReference>
<dbReference type="InterPro" id="IPR050681">
    <property type="entry name" value="CDF/SLC30A"/>
</dbReference>
<evidence type="ECO:0000256" key="2">
    <source>
        <dbReference type="ARBA" id="ARBA00008873"/>
    </source>
</evidence>
<comment type="subcellular location">
    <subcellularLocation>
        <location evidence="1">Membrane</location>
        <topology evidence="1">Multi-pass membrane protein</topology>
    </subcellularLocation>
</comment>
<feature type="transmembrane region" description="Helical" evidence="8">
    <location>
        <begin position="12"/>
        <end position="35"/>
    </location>
</feature>
<dbReference type="Proteomes" id="UP000886878">
    <property type="component" value="Unassembled WGS sequence"/>
</dbReference>
<evidence type="ECO:0000256" key="8">
    <source>
        <dbReference type="SAM" id="Phobius"/>
    </source>
</evidence>
<feature type="transmembrane region" description="Helical" evidence="8">
    <location>
        <begin position="153"/>
        <end position="171"/>
    </location>
</feature>
<feature type="transmembrane region" description="Helical" evidence="8">
    <location>
        <begin position="112"/>
        <end position="132"/>
    </location>
</feature>
<evidence type="ECO:0000256" key="3">
    <source>
        <dbReference type="ARBA" id="ARBA00022448"/>
    </source>
</evidence>
<name>A0A9D1QP18_9LACO</name>
<dbReference type="GO" id="GO:0005385">
    <property type="term" value="F:zinc ion transmembrane transporter activity"/>
    <property type="evidence" value="ECO:0007669"/>
    <property type="project" value="TreeGrafter"/>
</dbReference>
<dbReference type="AlphaFoldDB" id="A0A9D1QP18"/>
<evidence type="ECO:0000313" key="11">
    <source>
        <dbReference type="EMBL" id="HIW70149.1"/>
    </source>
</evidence>